<feature type="chain" id="PRO_5028081181" evidence="4">
    <location>
        <begin position="20"/>
        <end position="250"/>
    </location>
</feature>
<name>A0A6P8Z542_THRPL</name>
<keyword evidence="2" id="KW-0090">Biological rhythms</keyword>
<keyword evidence="1 4" id="KW-0732">Signal</keyword>
<evidence type="ECO:0000313" key="6">
    <source>
        <dbReference type="RefSeq" id="XP_034247583.1"/>
    </source>
</evidence>
<dbReference type="KEGG" id="tpal:117649191"/>
<dbReference type="Pfam" id="PF06585">
    <property type="entry name" value="JHBP"/>
    <property type="match status" value="1"/>
</dbReference>
<organism evidence="6">
    <name type="scientific">Thrips palmi</name>
    <name type="common">Melon thrips</name>
    <dbReference type="NCBI Taxonomy" id="161013"/>
    <lineage>
        <taxon>Eukaryota</taxon>
        <taxon>Metazoa</taxon>
        <taxon>Ecdysozoa</taxon>
        <taxon>Arthropoda</taxon>
        <taxon>Hexapoda</taxon>
        <taxon>Insecta</taxon>
        <taxon>Pterygota</taxon>
        <taxon>Neoptera</taxon>
        <taxon>Paraneoptera</taxon>
        <taxon>Thysanoptera</taxon>
        <taxon>Terebrantia</taxon>
        <taxon>Thripoidea</taxon>
        <taxon>Thripidae</taxon>
        <taxon>Thrips</taxon>
    </lineage>
</organism>
<protein>
    <submittedName>
        <fullName evidence="6">Protein takeout-like</fullName>
    </submittedName>
</protein>
<proteinExistence type="inferred from homology"/>
<dbReference type="PANTHER" id="PTHR11008:SF32">
    <property type="entry name" value="CIRCADIAN CLOCK-CONTROLLED PROTEIN DAYWAKE-RELATED"/>
    <property type="match status" value="1"/>
</dbReference>
<dbReference type="GO" id="GO:0005615">
    <property type="term" value="C:extracellular space"/>
    <property type="evidence" value="ECO:0007669"/>
    <property type="project" value="TreeGrafter"/>
</dbReference>
<comment type="similarity">
    <text evidence="3">Belongs to the TO family.</text>
</comment>
<dbReference type="GeneID" id="117649191"/>
<evidence type="ECO:0000256" key="4">
    <source>
        <dbReference type="SAM" id="SignalP"/>
    </source>
</evidence>
<dbReference type="InParanoid" id="A0A6P8Z542"/>
<dbReference type="OrthoDB" id="8186595at2759"/>
<evidence type="ECO:0000313" key="5">
    <source>
        <dbReference type="Proteomes" id="UP000515158"/>
    </source>
</evidence>
<dbReference type="SMART" id="SM00700">
    <property type="entry name" value="JHBP"/>
    <property type="match status" value="1"/>
</dbReference>
<keyword evidence="5" id="KW-1185">Reference proteome</keyword>
<dbReference type="PANTHER" id="PTHR11008">
    <property type="entry name" value="PROTEIN TAKEOUT-LIKE PROTEIN"/>
    <property type="match status" value="1"/>
</dbReference>
<dbReference type="Gene3D" id="3.15.10.30">
    <property type="entry name" value="Haemolymph juvenile hormone binding protein"/>
    <property type="match status" value="1"/>
</dbReference>
<dbReference type="AlphaFoldDB" id="A0A6P8Z542"/>
<evidence type="ECO:0000256" key="2">
    <source>
        <dbReference type="ARBA" id="ARBA00023108"/>
    </source>
</evidence>
<reference evidence="6" key="1">
    <citation type="submission" date="2025-08" db="UniProtKB">
        <authorList>
            <consortium name="RefSeq"/>
        </authorList>
    </citation>
    <scope>IDENTIFICATION</scope>
    <source>
        <tissue evidence="6">Total insect</tissue>
    </source>
</reference>
<accession>A0A6P8Z542</accession>
<gene>
    <name evidence="6" type="primary">LOC117649191</name>
</gene>
<dbReference type="FunCoup" id="A0A6P8Z542">
    <property type="interactions" value="27"/>
</dbReference>
<evidence type="ECO:0000256" key="1">
    <source>
        <dbReference type="ARBA" id="ARBA00022729"/>
    </source>
</evidence>
<dbReference type="InterPro" id="IPR010562">
    <property type="entry name" value="Haemolymph_juvenile_hormone-bd"/>
</dbReference>
<dbReference type="Proteomes" id="UP000515158">
    <property type="component" value="Unplaced"/>
</dbReference>
<evidence type="ECO:0000256" key="3">
    <source>
        <dbReference type="ARBA" id="ARBA00060902"/>
    </source>
</evidence>
<dbReference type="FunFam" id="3.15.10.30:FF:000001">
    <property type="entry name" value="Takeout-like protein 1"/>
    <property type="match status" value="1"/>
</dbReference>
<dbReference type="GO" id="GO:0007623">
    <property type="term" value="P:circadian rhythm"/>
    <property type="evidence" value="ECO:0007669"/>
    <property type="project" value="UniProtKB-ARBA"/>
</dbReference>
<sequence length="250" mass="27431">MATMRAVLALVAFLAVAAAAPKSLPSNWPRCKKSDPKFGECIRDAVHVAVKDLSAKGAKEFGVFPIDPLTIKQLDIDQGTGPVSIELHFKDLLISGLQKAKVGVINADVDKFHFMAPVTLAEGVNLKGQYKIDGKVLILPIKGEGACDLQLDNVTGMVELIGKESKVKDNVYMELVDFKFTFDTSRLKIKLENLFNGNKQLSDSMNVFLNENWSDILGELKPAISQAFGAAFGDISNRIFRRVPYNSIFL</sequence>
<dbReference type="RefSeq" id="XP_034247583.1">
    <property type="nucleotide sequence ID" value="XM_034391692.1"/>
</dbReference>
<dbReference type="InterPro" id="IPR038606">
    <property type="entry name" value="To_sf"/>
</dbReference>
<feature type="signal peptide" evidence="4">
    <location>
        <begin position="1"/>
        <end position="19"/>
    </location>
</feature>